<evidence type="ECO:0000256" key="4">
    <source>
        <dbReference type="ARBA" id="ARBA00022598"/>
    </source>
</evidence>
<evidence type="ECO:0000259" key="13">
    <source>
        <dbReference type="Pfam" id="PF08245"/>
    </source>
</evidence>
<dbReference type="SUPFAM" id="SSF53244">
    <property type="entry name" value="MurD-like peptide ligases, peptide-binding domain"/>
    <property type="match status" value="1"/>
</dbReference>
<dbReference type="GO" id="GO:0005524">
    <property type="term" value="F:ATP binding"/>
    <property type="evidence" value="ECO:0007669"/>
    <property type="project" value="UniProtKB-KW"/>
</dbReference>
<evidence type="ECO:0000256" key="3">
    <source>
        <dbReference type="ARBA" id="ARBA00013025"/>
    </source>
</evidence>
<dbReference type="EC" id="6.3.2.17" evidence="3"/>
<evidence type="ECO:0000256" key="8">
    <source>
        <dbReference type="ARBA" id="ARBA00022842"/>
    </source>
</evidence>
<keyword evidence="8" id="KW-0460">Magnesium</keyword>
<dbReference type="InterPro" id="IPR001645">
    <property type="entry name" value="Folylpolyglutamate_synth"/>
</dbReference>
<evidence type="ECO:0000256" key="6">
    <source>
        <dbReference type="ARBA" id="ARBA00022741"/>
    </source>
</evidence>
<evidence type="ECO:0000256" key="7">
    <source>
        <dbReference type="ARBA" id="ARBA00022840"/>
    </source>
</evidence>
<dbReference type="PANTHER" id="PTHR11136">
    <property type="entry name" value="FOLYLPOLYGLUTAMATE SYNTHASE-RELATED"/>
    <property type="match status" value="1"/>
</dbReference>
<evidence type="ECO:0000256" key="11">
    <source>
        <dbReference type="PIRNR" id="PIRNR001563"/>
    </source>
</evidence>
<dbReference type="PIRSF" id="PIRSF001563">
    <property type="entry name" value="Folylpolyglu_synth"/>
    <property type="match status" value="1"/>
</dbReference>
<dbReference type="Pfam" id="PF02875">
    <property type="entry name" value="Mur_ligase_C"/>
    <property type="match status" value="1"/>
</dbReference>
<dbReference type="Gene3D" id="3.90.190.20">
    <property type="entry name" value="Mur ligase, C-terminal domain"/>
    <property type="match status" value="1"/>
</dbReference>
<evidence type="ECO:0000259" key="12">
    <source>
        <dbReference type="Pfam" id="PF02875"/>
    </source>
</evidence>
<sequence>MGNQIEDLLQPFQRFGINLGLKRIKNLLALLDNPQEKVPIIHVAGTNGKGSVCAYLSSILTASGYKTGRYTSPHLVNWTERICLNEKPIEEDILIAILEKIRSVINPNDPECPTQFEVITAAAWLFFANSEVDVAVMEVGLGGRLDATNVCDRNLVSIITSISREHWQRLGDTLGKIATEKAGVIKEKCPVVVGSLPEEAVGVVKNRAKELNAPTIWVESAQKLFPNQAEYEGVNYPLALGGDIQLQNSAIAIATIKILQEKGWQIPTSAIEEGMKNTRWRGRIEWVKWQKRDLLIDGAHNVASAEVLRQYVDTLHKPTTWVMGMLNTKDHEGIFKQLLRPEDQLHLVPVPDHSTAEPEELAILAKTIQPQLKQVQTYGDLFTALDSVTNNQETATTSIVLCGSLYLLGYFLSKLG</sequence>
<evidence type="ECO:0000256" key="2">
    <source>
        <dbReference type="ARBA" id="ARBA00008276"/>
    </source>
</evidence>
<dbReference type="NCBIfam" id="TIGR01499">
    <property type="entry name" value="folC"/>
    <property type="match status" value="1"/>
</dbReference>
<organism evidence="14">
    <name type="scientific">Cyanobacterium aponinum AL20115</name>
    <dbReference type="NCBI Taxonomy" id="3090662"/>
    <lineage>
        <taxon>Bacteria</taxon>
        <taxon>Bacillati</taxon>
        <taxon>Cyanobacteriota</taxon>
        <taxon>Cyanophyceae</taxon>
        <taxon>Oscillatoriophycideae</taxon>
        <taxon>Chroococcales</taxon>
        <taxon>Geminocystaceae</taxon>
        <taxon>Cyanobacterium</taxon>
    </lineage>
</organism>
<keyword evidence="7 11" id="KW-0067">ATP-binding</keyword>
<feature type="domain" description="Mur ligase central" evidence="13">
    <location>
        <begin position="43"/>
        <end position="209"/>
    </location>
</feature>
<dbReference type="InterPro" id="IPR036615">
    <property type="entry name" value="Mur_ligase_C_dom_sf"/>
</dbReference>
<comment type="cofactor">
    <cofactor evidence="1">
        <name>Mg(2+)</name>
        <dbReference type="ChEBI" id="CHEBI:18420"/>
    </cofactor>
</comment>
<dbReference type="SUPFAM" id="SSF53623">
    <property type="entry name" value="MurD-like peptide ligases, catalytic domain"/>
    <property type="match status" value="1"/>
</dbReference>
<keyword evidence="6 11" id="KW-0547">Nucleotide-binding</keyword>
<dbReference type="FunFam" id="3.40.1190.10:FF:000011">
    <property type="entry name" value="Folylpolyglutamate synthase/dihydrofolate synthase"/>
    <property type="match status" value="1"/>
</dbReference>
<evidence type="ECO:0000256" key="9">
    <source>
        <dbReference type="ARBA" id="ARBA00030592"/>
    </source>
</evidence>
<evidence type="ECO:0000256" key="1">
    <source>
        <dbReference type="ARBA" id="ARBA00001946"/>
    </source>
</evidence>
<proteinExistence type="inferred from homology"/>
<dbReference type="InterPro" id="IPR036565">
    <property type="entry name" value="Mur-like_cat_sf"/>
</dbReference>
<comment type="catalytic activity">
    <reaction evidence="10">
        <text>(6S)-5,6,7,8-tetrahydrofolyl-(gamma-L-Glu)(n) + L-glutamate + ATP = (6S)-5,6,7,8-tetrahydrofolyl-(gamma-L-Glu)(n+1) + ADP + phosphate + H(+)</text>
        <dbReference type="Rhea" id="RHEA:10580"/>
        <dbReference type="Rhea" id="RHEA-COMP:14738"/>
        <dbReference type="Rhea" id="RHEA-COMP:14740"/>
        <dbReference type="ChEBI" id="CHEBI:15378"/>
        <dbReference type="ChEBI" id="CHEBI:29985"/>
        <dbReference type="ChEBI" id="CHEBI:30616"/>
        <dbReference type="ChEBI" id="CHEBI:43474"/>
        <dbReference type="ChEBI" id="CHEBI:141005"/>
        <dbReference type="ChEBI" id="CHEBI:456216"/>
        <dbReference type="EC" id="6.3.2.17"/>
    </reaction>
</comment>
<name>A0AAF0ZDU8_9CHRO</name>
<evidence type="ECO:0000313" key="14">
    <source>
        <dbReference type="EMBL" id="WPF89880.1"/>
    </source>
</evidence>
<feature type="domain" description="Mur ligase C-terminal" evidence="12">
    <location>
        <begin position="282"/>
        <end position="404"/>
    </location>
</feature>
<dbReference type="PROSITE" id="PS01011">
    <property type="entry name" value="FOLYLPOLYGLU_SYNT_1"/>
    <property type="match status" value="1"/>
</dbReference>
<dbReference type="GO" id="GO:0004326">
    <property type="term" value="F:tetrahydrofolylpolyglutamate synthase activity"/>
    <property type="evidence" value="ECO:0007669"/>
    <property type="project" value="UniProtKB-EC"/>
</dbReference>
<gene>
    <name evidence="14" type="ORF">SAY89_06325</name>
</gene>
<dbReference type="Pfam" id="PF08245">
    <property type="entry name" value="Mur_ligase_M"/>
    <property type="match status" value="1"/>
</dbReference>
<dbReference type="PANTHER" id="PTHR11136:SF0">
    <property type="entry name" value="DIHYDROFOLATE SYNTHETASE-RELATED"/>
    <property type="match status" value="1"/>
</dbReference>
<dbReference type="InterPro" id="IPR004101">
    <property type="entry name" value="Mur_ligase_C"/>
</dbReference>
<accession>A0AAF0ZDU8</accession>
<dbReference type="Gene3D" id="3.40.1190.10">
    <property type="entry name" value="Mur-like, catalytic domain"/>
    <property type="match status" value="1"/>
</dbReference>
<evidence type="ECO:0000256" key="5">
    <source>
        <dbReference type="ARBA" id="ARBA00022723"/>
    </source>
</evidence>
<comment type="similarity">
    <text evidence="2 11">Belongs to the folylpolyglutamate synthase family.</text>
</comment>
<evidence type="ECO:0000256" key="10">
    <source>
        <dbReference type="ARBA" id="ARBA00047493"/>
    </source>
</evidence>
<keyword evidence="4 11" id="KW-0436">Ligase</keyword>
<reference evidence="14" key="1">
    <citation type="submission" date="2023-11" db="EMBL/GenBank/DDBJ databases">
        <title>Genome sequence of Cyanobacterium aponinum BCRC AL20115.</title>
        <authorList>
            <person name="Chang H.-Y."/>
            <person name="Lin K.-M."/>
            <person name="Hsueh H.-T."/>
            <person name="Chu H.-A."/>
            <person name="Kuo C.-H."/>
        </authorList>
    </citation>
    <scope>NUCLEOTIDE SEQUENCE</scope>
    <source>
        <strain evidence="14">AL20115</strain>
    </source>
</reference>
<dbReference type="InterPro" id="IPR018109">
    <property type="entry name" value="Folylpolyglutamate_synth_CS"/>
</dbReference>
<dbReference type="InterPro" id="IPR013221">
    <property type="entry name" value="Mur_ligase_cen"/>
</dbReference>
<dbReference type="EMBL" id="CP138348">
    <property type="protein sequence ID" value="WPF89880.1"/>
    <property type="molecule type" value="Genomic_DNA"/>
</dbReference>
<dbReference type="AlphaFoldDB" id="A0AAF0ZDU8"/>
<dbReference type="RefSeq" id="WP_320002070.1">
    <property type="nucleotide sequence ID" value="NZ_CP138348.1"/>
</dbReference>
<dbReference type="GO" id="GO:0046872">
    <property type="term" value="F:metal ion binding"/>
    <property type="evidence" value="ECO:0007669"/>
    <property type="project" value="UniProtKB-KW"/>
</dbReference>
<protein>
    <recommendedName>
        <fullName evidence="3">tetrahydrofolate synthase</fullName>
        <ecNumber evidence="3">6.3.2.17</ecNumber>
    </recommendedName>
    <alternativeName>
        <fullName evidence="9">Tetrahydrofolylpolyglutamate synthase</fullName>
    </alternativeName>
</protein>
<dbReference type="GO" id="GO:0008841">
    <property type="term" value="F:dihydrofolate synthase activity"/>
    <property type="evidence" value="ECO:0007669"/>
    <property type="project" value="TreeGrafter"/>
</dbReference>
<dbReference type="GO" id="GO:0005737">
    <property type="term" value="C:cytoplasm"/>
    <property type="evidence" value="ECO:0007669"/>
    <property type="project" value="TreeGrafter"/>
</dbReference>
<keyword evidence="5" id="KW-0479">Metal-binding</keyword>